<dbReference type="EMBL" id="CP031357">
    <property type="protein sequence ID" value="AXK43511.1"/>
    <property type="molecule type" value="Genomic_DNA"/>
</dbReference>
<feature type="signal peptide" evidence="8">
    <location>
        <begin position="1"/>
        <end position="24"/>
    </location>
</feature>
<accession>A0A345YHV9</accession>
<dbReference type="GO" id="GO:0009252">
    <property type="term" value="P:peptidoglycan biosynthetic process"/>
    <property type="evidence" value="ECO:0007669"/>
    <property type="project" value="UniProtKB-UniPathway"/>
</dbReference>
<evidence type="ECO:0000259" key="9">
    <source>
        <dbReference type="PROSITE" id="PS52029"/>
    </source>
</evidence>
<evidence type="ECO:0000256" key="1">
    <source>
        <dbReference type="ARBA" id="ARBA00004752"/>
    </source>
</evidence>
<evidence type="ECO:0000256" key="2">
    <source>
        <dbReference type="ARBA" id="ARBA00005992"/>
    </source>
</evidence>
<evidence type="ECO:0000256" key="5">
    <source>
        <dbReference type="ARBA" id="ARBA00022984"/>
    </source>
</evidence>
<name>A0A345YHV9_9SPHN</name>
<sequence>MRSLALSSAIAVAAAALPASQAHAQQARAGERADFVLVDKSDRKLWVYQGGRVIRSYSGLQYGDRPMGHKRFQGDERTPEGRYTITYGNEQSSFYLSLHIDYPNARDRAYARARGRSPGGLIFIHGQPNGLPFDERVPGDWTDGCIALSNAEIAELWSLVPDGTPIEIRP</sequence>
<comment type="similarity">
    <text evidence="2">Belongs to the YkuD family.</text>
</comment>
<gene>
    <name evidence="10" type="ORF">DVR09_06465</name>
</gene>
<dbReference type="GO" id="GO:0016740">
    <property type="term" value="F:transferase activity"/>
    <property type="evidence" value="ECO:0007669"/>
    <property type="project" value="UniProtKB-KW"/>
</dbReference>
<evidence type="ECO:0000256" key="6">
    <source>
        <dbReference type="ARBA" id="ARBA00023316"/>
    </source>
</evidence>
<keyword evidence="11" id="KW-1185">Reference proteome</keyword>
<keyword evidence="5 7" id="KW-0573">Peptidoglycan synthesis</keyword>
<dbReference type="Pfam" id="PF03734">
    <property type="entry name" value="YkuD"/>
    <property type="match status" value="1"/>
</dbReference>
<dbReference type="RefSeq" id="WP_115417825.1">
    <property type="nucleotide sequence ID" value="NZ_CP031357.1"/>
</dbReference>
<keyword evidence="8" id="KW-0732">Signal</keyword>
<evidence type="ECO:0000313" key="10">
    <source>
        <dbReference type="EMBL" id="AXK43511.1"/>
    </source>
</evidence>
<keyword evidence="6 7" id="KW-0961">Cell wall biogenesis/degradation</keyword>
<dbReference type="CDD" id="cd16913">
    <property type="entry name" value="YkuD_like"/>
    <property type="match status" value="1"/>
</dbReference>
<dbReference type="AlphaFoldDB" id="A0A345YHV9"/>
<keyword evidence="3" id="KW-0808">Transferase</keyword>
<feature type="domain" description="L,D-TPase catalytic" evidence="9">
    <location>
        <begin position="34"/>
        <end position="169"/>
    </location>
</feature>
<feature type="active site" description="Nucleophile" evidence="7">
    <location>
        <position position="145"/>
    </location>
</feature>
<organism evidence="10 11">
    <name type="scientific">Erythrobacter aureus</name>
    <dbReference type="NCBI Taxonomy" id="2182384"/>
    <lineage>
        <taxon>Bacteria</taxon>
        <taxon>Pseudomonadati</taxon>
        <taxon>Pseudomonadota</taxon>
        <taxon>Alphaproteobacteria</taxon>
        <taxon>Sphingomonadales</taxon>
        <taxon>Erythrobacteraceae</taxon>
        <taxon>Erythrobacter/Porphyrobacter group</taxon>
        <taxon>Erythrobacter</taxon>
    </lineage>
</organism>
<feature type="chain" id="PRO_5016797961" description="L,D-TPase catalytic domain-containing protein" evidence="8">
    <location>
        <begin position="25"/>
        <end position="170"/>
    </location>
</feature>
<dbReference type="UniPathway" id="UPA00219"/>
<evidence type="ECO:0000256" key="3">
    <source>
        <dbReference type="ARBA" id="ARBA00022679"/>
    </source>
</evidence>
<proteinExistence type="inferred from homology"/>
<dbReference type="PROSITE" id="PS52029">
    <property type="entry name" value="LD_TPASE"/>
    <property type="match status" value="1"/>
</dbReference>
<evidence type="ECO:0000313" key="11">
    <source>
        <dbReference type="Proteomes" id="UP000254508"/>
    </source>
</evidence>
<evidence type="ECO:0000256" key="7">
    <source>
        <dbReference type="PROSITE-ProRule" id="PRU01373"/>
    </source>
</evidence>
<comment type="pathway">
    <text evidence="1 7">Cell wall biogenesis; peptidoglycan biosynthesis.</text>
</comment>
<dbReference type="PANTHER" id="PTHR36699:SF1">
    <property type="entry name" value="L,D-TRANSPEPTIDASE YAFK-RELATED"/>
    <property type="match status" value="1"/>
</dbReference>
<dbReference type="GO" id="GO:0004180">
    <property type="term" value="F:carboxypeptidase activity"/>
    <property type="evidence" value="ECO:0007669"/>
    <property type="project" value="UniProtKB-ARBA"/>
</dbReference>
<protein>
    <recommendedName>
        <fullName evidence="9">L,D-TPase catalytic domain-containing protein</fullName>
    </recommendedName>
</protein>
<dbReference type="PANTHER" id="PTHR36699">
    <property type="entry name" value="LD-TRANSPEPTIDASE"/>
    <property type="match status" value="1"/>
</dbReference>
<dbReference type="KEGG" id="err:DVR09_06465"/>
<evidence type="ECO:0000256" key="4">
    <source>
        <dbReference type="ARBA" id="ARBA00022960"/>
    </source>
</evidence>
<dbReference type="InterPro" id="IPR005490">
    <property type="entry name" value="LD_TPept_cat_dom"/>
</dbReference>
<keyword evidence="4 7" id="KW-0133">Cell shape</keyword>
<dbReference type="OrthoDB" id="9809748at2"/>
<dbReference type="GO" id="GO:0071555">
    <property type="term" value="P:cell wall organization"/>
    <property type="evidence" value="ECO:0007669"/>
    <property type="project" value="UniProtKB-UniRule"/>
</dbReference>
<dbReference type="Proteomes" id="UP000254508">
    <property type="component" value="Chromosome"/>
</dbReference>
<dbReference type="GO" id="GO:0008360">
    <property type="term" value="P:regulation of cell shape"/>
    <property type="evidence" value="ECO:0007669"/>
    <property type="project" value="UniProtKB-UniRule"/>
</dbReference>
<dbReference type="InterPro" id="IPR038063">
    <property type="entry name" value="Transpep_catalytic_dom"/>
</dbReference>
<feature type="active site" description="Proton donor/acceptor" evidence="7">
    <location>
        <position position="125"/>
    </location>
</feature>
<reference evidence="11" key="1">
    <citation type="submission" date="2018-07" db="EMBL/GenBank/DDBJ databases">
        <title>Genome sequence of Erythrobacter strain YH-07, an antagonistic bacterium isolated from Yellow Sea.</title>
        <authorList>
            <person name="Tang T."/>
            <person name="Liu Q."/>
            <person name="Sun X."/>
        </authorList>
    </citation>
    <scope>NUCLEOTIDE SEQUENCE [LARGE SCALE GENOMIC DNA]</scope>
    <source>
        <strain evidence="11">YH-07</strain>
    </source>
</reference>
<evidence type="ECO:0000256" key="8">
    <source>
        <dbReference type="SAM" id="SignalP"/>
    </source>
</evidence>
<dbReference type="SUPFAM" id="SSF141523">
    <property type="entry name" value="L,D-transpeptidase catalytic domain-like"/>
    <property type="match status" value="1"/>
</dbReference>
<dbReference type="Gene3D" id="2.40.440.10">
    <property type="entry name" value="L,D-transpeptidase catalytic domain-like"/>
    <property type="match status" value="1"/>
</dbReference>